<dbReference type="SMART" id="SM00857">
    <property type="entry name" value="Resolvase"/>
    <property type="match status" value="1"/>
</dbReference>
<name>A0A9Q3ZB64_9ACTN</name>
<accession>A0A9Q3ZB64</accession>
<reference evidence="2" key="1">
    <citation type="submission" date="2021-12" db="EMBL/GenBank/DDBJ databases">
        <authorList>
            <person name="Lee J.-H."/>
            <person name="Kim S.-B."/>
        </authorList>
    </citation>
    <scope>NUCLEOTIDE SEQUENCE</scope>
    <source>
        <strain evidence="2">NR30</strain>
    </source>
</reference>
<dbReference type="InterPro" id="IPR011109">
    <property type="entry name" value="DNA_bind_recombinase_dom"/>
</dbReference>
<dbReference type="PANTHER" id="PTHR30461:SF23">
    <property type="entry name" value="DNA RECOMBINASE-RELATED"/>
    <property type="match status" value="1"/>
</dbReference>
<dbReference type="RefSeq" id="WP_232650245.1">
    <property type="nucleotide sequence ID" value="NZ_JAJSBI010000010.1"/>
</dbReference>
<dbReference type="InterPro" id="IPR036162">
    <property type="entry name" value="Resolvase-like_N_sf"/>
</dbReference>
<dbReference type="InterPro" id="IPR050639">
    <property type="entry name" value="SSR_resolvase"/>
</dbReference>
<dbReference type="CDD" id="cd00338">
    <property type="entry name" value="Ser_Recombinase"/>
    <property type="match status" value="1"/>
</dbReference>
<evidence type="ECO:0000313" key="3">
    <source>
        <dbReference type="Proteomes" id="UP001108029"/>
    </source>
</evidence>
<dbReference type="Pfam" id="PF00239">
    <property type="entry name" value="Resolvase"/>
    <property type="match status" value="1"/>
</dbReference>
<dbReference type="SUPFAM" id="SSF53041">
    <property type="entry name" value="Resolvase-like"/>
    <property type="match status" value="1"/>
</dbReference>
<organism evidence="2 3">
    <name type="scientific">Streptomyces guryensis</name>
    <dbReference type="NCBI Taxonomy" id="2886947"/>
    <lineage>
        <taxon>Bacteria</taxon>
        <taxon>Bacillati</taxon>
        <taxon>Actinomycetota</taxon>
        <taxon>Actinomycetes</taxon>
        <taxon>Kitasatosporales</taxon>
        <taxon>Streptomycetaceae</taxon>
        <taxon>Streptomyces</taxon>
    </lineage>
</organism>
<dbReference type="InterPro" id="IPR038109">
    <property type="entry name" value="DNA_bind_recomb_sf"/>
</dbReference>
<dbReference type="EMBL" id="JAJSBI010000010">
    <property type="protein sequence ID" value="MCD9876045.1"/>
    <property type="molecule type" value="Genomic_DNA"/>
</dbReference>
<dbReference type="Gene3D" id="3.90.1750.20">
    <property type="entry name" value="Putative Large Serine Recombinase, Chain B, Domain 2"/>
    <property type="match status" value="1"/>
</dbReference>
<gene>
    <name evidence="2" type="ORF">LJ657_20765</name>
</gene>
<dbReference type="Proteomes" id="UP001108029">
    <property type="component" value="Unassembled WGS sequence"/>
</dbReference>
<feature type="domain" description="Recombinase" evidence="1">
    <location>
        <begin position="214"/>
        <end position="324"/>
    </location>
</feature>
<dbReference type="InterPro" id="IPR006119">
    <property type="entry name" value="Resolv_N"/>
</dbReference>
<dbReference type="AlphaFoldDB" id="A0A9Q3ZB64"/>
<evidence type="ECO:0000313" key="2">
    <source>
        <dbReference type="EMBL" id="MCD9876045.1"/>
    </source>
</evidence>
<evidence type="ECO:0000259" key="1">
    <source>
        <dbReference type="PROSITE" id="PS51737"/>
    </source>
</evidence>
<protein>
    <submittedName>
        <fullName evidence="2">Recombinase family protein</fullName>
    </submittedName>
</protein>
<dbReference type="PANTHER" id="PTHR30461">
    <property type="entry name" value="DNA-INVERTASE FROM LAMBDOID PROPHAGE"/>
    <property type="match status" value="1"/>
</dbReference>
<dbReference type="Gene3D" id="3.40.50.1390">
    <property type="entry name" value="Resolvase, N-terminal catalytic domain"/>
    <property type="match status" value="1"/>
</dbReference>
<keyword evidence="3" id="KW-1185">Reference proteome</keyword>
<dbReference type="PROSITE" id="PS51737">
    <property type="entry name" value="RECOMBINASE_DNA_BIND"/>
    <property type="match status" value="1"/>
</dbReference>
<dbReference type="Pfam" id="PF07508">
    <property type="entry name" value="Recombinase"/>
    <property type="match status" value="1"/>
</dbReference>
<sequence length="539" mass="60331">MRSYVQLDRRAKTKPPAHEVELLLNELREIPRNAPSFMESLALRDSGWRLVVAYCRISNDRHRQDGHGIEDQASHCARIAAQHRMIVVHRYLDNDKSASKVGVKRPDFDAMLDALKCGTTPAGFPIDGVVCVSDDRLYRDVHTYQQFLTCFTAHPARVYADGLGSYDLYSEEAAQRGLLRAAAARAESKKQQQRAMLNHRARAERGEPVAVRRPFGWNADLLTLHLGESEVVRQGVQSLLEGKTLTAVTQDFVTSGYPSTLGNPWQRQTVKQILRNPRICGYRKLNGALVLGSDGNPVVGQWEPIVSPEEWGLVTESLERKRHPGGWHRSGASSVGGATYLLTGLVRCGRPLGNGQPCGASLHGHPTEASYEYRCRAALDGGCGRVSRQGPAVDELITQYVLTALNRQGMSGSWPAAPCPGPDRYELEIAKHRKAVLQEQWHTGDISDSDYFSQLRHEETEIKRLVNEQQTRMIRHRPDQHQDTAARVHWDELSMADKREILFRLLDSVTILPGTKGSHRFDPSTVIPRWRMPPEASAT</sequence>
<dbReference type="GO" id="GO:0000150">
    <property type="term" value="F:DNA strand exchange activity"/>
    <property type="evidence" value="ECO:0007669"/>
    <property type="project" value="InterPro"/>
</dbReference>
<comment type="caution">
    <text evidence="2">The sequence shown here is derived from an EMBL/GenBank/DDBJ whole genome shotgun (WGS) entry which is preliminary data.</text>
</comment>
<proteinExistence type="predicted"/>
<dbReference type="GO" id="GO:0003677">
    <property type="term" value="F:DNA binding"/>
    <property type="evidence" value="ECO:0007669"/>
    <property type="project" value="InterPro"/>
</dbReference>